<dbReference type="InterPro" id="IPR004140">
    <property type="entry name" value="Exo70"/>
</dbReference>
<evidence type="ECO:0000256" key="1">
    <source>
        <dbReference type="ARBA" id="ARBA00006756"/>
    </source>
</evidence>
<reference evidence="7" key="1">
    <citation type="submission" date="2019-07" db="EMBL/GenBank/DDBJ databases">
        <title>De Novo Assembly of kiwifruit Actinidia rufa.</title>
        <authorList>
            <person name="Sugita-Konishi S."/>
            <person name="Sato K."/>
            <person name="Mori E."/>
            <person name="Abe Y."/>
            <person name="Kisaki G."/>
            <person name="Hamano K."/>
            <person name="Suezawa K."/>
            <person name="Otani M."/>
            <person name="Fukuda T."/>
            <person name="Manabe T."/>
            <person name="Gomi K."/>
            <person name="Tabuchi M."/>
            <person name="Akimitsu K."/>
            <person name="Kataoka I."/>
        </authorList>
    </citation>
    <scope>NUCLEOTIDE SEQUENCE [LARGE SCALE GENOMIC DNA]</scope>
    <source>
        <strain evidence="7">cv. Fuchu</strain>
    </source>
</reference>
<evidence type="ECO:0000259" key="5">
    <source>
        <dbReference type="Pfam" id="PF03081"/>
    </source>
</evidence>
<dbReference type="Pfam" id="PF03081">
    <property type="entry name" value="Exo70_C"/>
    <property type="match status" value="1"/>
</dbReference>
<evidence type="ECO:0000256" key="2">
    <source>
        <dbReference type="ARBA" id="ARBA00022448"/>
    </source>
</evidence>
<dbReference type="GO" id="GO:0000145">
    <property type="term" value="C:exocyst"/>
    <property type="evidence" value="ECO:0007669"/>
    <property type="project" value="InterPro"/>
</dbReference>
<comment type="similarity">
    <text evidence="1 3">Belongs to the EXO70 family.</text>
</comment>
<name>A0A7J0DX10_9ERIC</name>
<dbReference type="PANTHER" id="PTHR12542">
    <property type="entry name" value="EXOCYST COMPLEX PROTEIN EXO70"/>
    <property type="match status" value="1"/>
</dbReference>
<protein>
    <recommendedName>
        <fullName evidence="3">Exocyst subunit Exo70 family protein</fullName>
    </recommendedName>
</protein>
<evidence type="ECO:0000256" key="3">
    <source>
        <dbReference type="RuleBase" id="RU365026"/>
    </source>
</evidence>
<dbReference type="AlphaFoldDB" id="A0A7J0DX10"/>
<dbReference type="GO" id="GO:0015031">
    <property type="term" value="P:protein transport"/>
    <property type="evidence" value="ECO:0007669"/>
    <property type="project" value="UniProtKB-KW"/>
</dbReference>
<organism evidence="6 7">
    <name type="scientific">Actinidia rufa</name>
    <dbReference type="NCBI Taxonomy" id="165716"/>
    <lineage>
        <taxon>Eukaryota</taxon>
        <taxon>Viridiplantae</taxon>
        <taxon>Streptophyta</taxon>
        <taxon>Embryophyta</taxon>
        <taxon>Tracheophyta</taxon>
        <taxon>Spermatophyta</taxon>
        <taxon>Magnoliopsida</taxon>
        <taxon>eudicotyledons</taxon>
        <taxon>Gunneridae</taxon>
        <taxon>Pentapetalae</taxon>
        <taxon>asterids</taxon>
        <taxon>Ericales</taxon>
        <taxon>Actinidiaceae</taxon>
        <taxon>Actinidia</taxon>
    </lineage>
</organism>
<evidence type="ECO:0000313" key="6">
    <source>
        <dbReference type="EMBL" id="GFS42861.1"/>
    </source>
</evidence>
<feature type="compositionally biased region" description="Low complexity" evidence="4">
    <location>
        <begin position="1"/>
        <end position="18"/>
    </location>
</feature>
<keyword evidence="7" id="KW-1185">Reference proteome</keyword>
<sequence>MRTVFFSSSRASSPARSPYGSPLRGSSPASRHTFSASITEENLDIAESIVRKWSIEEGSSYCKIESLFGDDRKEAKVFLRSVKDLQAAMQFFLSEGSSSGHLVRAQSLMQMAMKRLEKEFYRILSTNRNYLDPESVSSRSSRASRRSSSSDFDNDASEDELGDSVSEGERVSDLVMADLKLIADAMIASGYTKECLKIYKLIRKSIVDESLYYLGIEKLNLSQFQKFDWEAIELKIKTWLNSMKVAVKTIFNGERILCDNVFSASPRIAESCFAEIARENAIALFGFPELVSKFKKLYPEKMFRVLDLYDAVSELWPEIESIFSYESMSAVRSQAVNSLVKLGEAVRGMLLDFETAIQKDVSKSPVPSGGVHPLTRYVMNYIVFLSDYSGILADIVADWPLSNQSPLPESYYSSPNPNSYDSAITERLAWLILVLLCKLDGKAELYKDVSLSYLFLANNLNYVVSKVRTSNLTLLIGDDWVVKHERKVKQYAANYERMGWDKVISSVPELNRPATISPESARKCFRSFNSAFEEAYQKQASWIVADQKLRDEIKVSLARKLSCRHTGLSTRSMGPCFGGVWERRQLSDMPLTIWEITCRICFMEPEVESTRASHQFRLRAHHPRHVPASIEFVETLLIGRLVCPLFEHTRGERKRKKTKKIRLCIRNWNKEDAL</sequence>
<comment type="caution">
    <text evidence="6">The sequence shown here is derived from an EMBL/GenBank/DDBJ whole genome shotgun (WGS) entry which is preliminary data.</text>
</comment>
<gene>
    <name evidence="6" type="ORF">Acr_00g0082120</name>
</gene>
<dbReference type="GO" id="GO:0005546">
    <property type="term" value="F:phosphatidylinositol-4,5-bisphosphate binding"/>
    <property type="evidence" value="ECO:0007669"/>
    <property type="project" value="InterPro"/>
</dbReference>
<feature type="domain" description="Exocyst complex subunit Exo70 C-terminal" evidence="5">
    <location>
        <begin position="237"/>
        <end position="561"/>
    </location>
</feature>
<feature type="region of interest" description="Disordered" evidence="4">
    <location>
        <begin position="133"/>
        <end position="165"/>
    </location>
</feature>
<dbReference type="Pfam" id="PF20669">
    <property type="entry name" value="Exo70_N"/>
    <property type="match status" value="1"/>
</dbReference>
<feature type="compositionally biased region" description="Low complexity" evidence="4">
    <location>
        <begin position="135"/>
        <end position="150"/>
    </location>
</feature>
<feature type="region of interest" description="Disordered" evidence="4">
    <location>
        <begin position="1"/>
        <end position="31"/>
    </location>
</feature>
<dbReference type="PANTHER" id="PTHR12542:SF17">
    <property type="entry name" value="EXOCYST SUBUNIT EXO70 FAMILY PROTEIN"/>
    <property type="match status" value="1"/>
</dbReference>
<keyword evidence="3" id="KW-0653">Protein transport</keyword>
<feature type="compositionally biased region" description="Acidic residues" evidence="4">
    <location>
        <begin position="152"/>
        <end position="162"/>
    </location>
</feature>
<keyword evidence="3" id="KW-0268">Exocytosis</keyword>
<dbReference type="InterPro" id="IPR046364">
    <property type="entry name" value="Exo70_C"/>
</dbReference>
<dbReference type="GO" id="GO:0006887">
    <property type="term" value="P:exocytosis"/>
    <property type="evidence" value="ECO:0007669"/>
    <property type="project" value="UniProtKB-KW"/>
</dbReference>
<dbReference type="OrthoDB" id="1922221at2759"/>
<dbReference type="InterPro" id="IPR016159">
    <property type="entry name" value="Cullin_repeat-like_dom_sf"/>
</dbReference>
<comment type="function">
    <text evidence="3">Component of the exocyst complex.</text>
</comment>
<dbReference type="Proteomes" id="UP000585474">
    <property type="component" value="Unassembled WGS sequence"/>
</dbReference>
<keyword evidence="2 3" id="KW-0813">Transport</keyword>
<dbReference type="SUPFAM" id="SSF74788">
    <property type="entry name" value="Cullin repeat-like"/>
    <property type="match status" value="1"/>
</dbReference>
<proteinExistence type="inferred from homology"/>
<dbReference type="Gene3D" id="1.20.1280.170">
    <property type="entry name" value="Exocyst complex component Exo70"/>
    <property type="match status" value="1"/>
</dbReference>
<accession>A0A7J0DX10</accession>
<evidence type="ECO:0000313" key="7">
    <source>
        <dbReference type="Proteomes" id="UP000585474"/>
    </source>
</evidence>
<dbReference type="EMBL" id="BJWL01000406">
    <property type="protein sequence ID" value="GFS42861.1"/>
    <property type="molecule type" value="Genomic_DNA"/>
</dbReference>
<evidence type="ECO:0000256" key="4">
    <source>
        <dbReference type="SAM" id="MobiDB-lite"/>
    </source>
</evidence>